<dbReference type="PANTHER" id="PTHR33514:SF1">
    <property type="entry name" value="ABC TRANSPORTER PERMEASE"/>
    <property type="match status" value="1"/>
</dbReference>
<accession>A0A0M9BIS3</accession>
<dbReference type="Proteomes" id="UP000037688">
    <property type="component" value="Unassembled WGS sequence"/>
</dbReference>
<name>A0A0M9BIS3_9BACL</name>
<evidence type="ECO:0000256" key="3">
    <source>
        <dbReference type="ARBA" id="ARBA00022989"/>
    </source>
</evidence>
<gene>
    <name evidence="6" type="ORF">AMS66_29400</name>
</gene>
<keyword evidence="4 5" id="KW-0472">Membrane</keyword>
<evidence type="ECO:0000256" key="2">
    <source>
        <dbReference type="ARBA" id="ARBA00022692"/>
    </source>
</evidence>
<dbReference type="AlphaFoldDB" id="A0A0M9BIS3"/>
<evidence type="ECO:0000256" key="5">
    <source>
        <dbReference type="SAM" id="Phobius"/>
    </source>
</evidence>
<evidence type="ECO:0000256" key="1">
    <source>
        <dbReference type="ARBA" id="ARBA00004141"/>
    </source>
</evidence>
<evidence type="ECO:0000256" key="4">
    <source>
        <dbReference type="ARBA" id="ARBA00023136"/>
    </source>
</evidence>
<dbReference type="CDD" id="cd16914">
    <property type="entry name" value="EcfT"/>
    <property type="match status" value="1"/>
</dbReference>
<dbReference type="RefSeq" id="WP_053784144.1">
    <property type="nucleotide sequence ID" value="NZ_LITU01000082.1"/>
</dbReference>
<feature type="transmembrane region" description="Helical" evidence="5">
    <location>
        <begin position="21"/>
        <end position="49"/>
    </location>
</feature>
<protein>
    <submittedName>
        <fullName evidence="6">ABC transporter permease</fullName>
    </submittedName>
</protein>
<dbReference type="GO" id="GO:0005886">
    <property type="term" value="C:plasma membrane"/>
    <property type="evidence" value="ECO:0007669"/>
    <property type="project" value="UniProtKB-ARBA"/>
</dbReference>
<sequence length="264" mass="30527">MQLSFPHRETWLHAVNPGLKMIFMTLLFVFVILVHNLNVMANVAIVMLLLLGWTGHPWPRLLLYASPFILVFISTSTGMIMFGKGETTWFKWGLIHITEESFYRGLHLGFRSLSMAAAGLLFGLTTKPVRLFYSLMQQWRLPPKYAYSFLAAMRMIPILLEEFQTLRYAIRIRGKRQRGSRWNVYGILKRYAIPLLAQSIRRAQRMAVAMEAKGFKEAGSRTYYIQIGYSQADVWFVGYFIIMLTAAYILGITFPYNSTLVDVR</sequence>
<organism evidence="6 7">
    <name type="scientific">Paenibacillus xylanivorans</name>
    <dbReference type="NCBI Taxonomy" id="1705561"/>
    <lineage>
        <taxon>Bacteria</taxon>
        <taxon>Bacillati</taxon>
        <taxon>Bacillota</taxon>
        <taxon>Bacilli</taxon>
        <taxon>Bacillales</taxon>
        <taxon>Paenibacillaceae</taxon>
        <taxon>Paenibacillus</taxon>
    </lineage>
</organism>
<feature type="transmembrane region" description="Helical" evidence="5">
    <location>
        <begin position="61"/>
        <end position="82"/>
    </location>
</feature>
<keyword evidence="2 5" id="KW-0812">Transmembrane</keyword>
<evidence type="ECO:0000313" key="6">
    <source>
        <dbReference type="EMBL" id="KOY13128.1"/>
    </source>
</evidence>
<keyword evidence="7" id="KW-1185">Reference proteome</keyword>
<dbReference type="OrthoDB" id="92887at2"/>
<dbReference type="InterPro" id="IPR003339">
    <property type="entry name" value="ABC/ECF_trnsptr_transmembrane"/>
</dbReference>
<dbReference type="Pfam" id="PF02361">
    <property type="entry name" value="CbiQ"/>
    <property type="match status" value="1"/>
</dbReference>
<feature type="transmembrane region" description="Helical" evidence="5">
    <location>
        <begin position="234"/>
        <end position="256"/>
    </location>
</feature>
<reference evidence="6 7" key="1">
    <citation type="submission" date="2015-08" db="EMBL/GenBank/DDBJ databases">
        <title>Draft genome sequence of cellulolytic and xylanolytic Paenibacillus sp. A59, isolated from a decaying forest soil from Patagonia, Argentina.</title>
        <authorList>
            <person name="Ghio S."/>
            <person name="Caceres A.M."/>
            <person name="Talia P."/>
            <person name="Grasso D."/>
            <person name="Campos E."/>
        </authorList>
    </citation>
    <scope>NUCLEOTIDE SEQUENCE [LARGE SCALE GENOMIC DNA]</scope>
    <source>
        <strain evidence="6 7">A59</strain>
    </source>
</reference>
<comment type="subcellular location">
    <subcellularLocation>
        <location evidence="1">Membrane</location>
        <topology evidence="1">Multi-pass membrane protein</topology>
    </subcellularLocation>
</comment>
<comment type="caution">
    <text evidence="6">The sequence shown here is derived from an EMBL/GenBank/DDBJ whole genome shotgun (WGS) entry which is preliminary data.</text>
</comment>
<proteinExistence type="predicted"/>
<dbReference type="PATRIC" id="fig|1705561.3.peg.6217"/>
<dbReference type="EMBL" id="LITU01000082">
    <property type="protein sequence ID" value="KOY13128.1"/>
    <property type="molecule type" value="Genomic_DNA"/>
</dbReference>
<evidence type="ECO:0000313" key="7">
    <source>
        <dbReference type="Proteomes" id="UP000037688"/>
    </source>
</evidence>
<dbReference type="PANTHER" id="PTHR33514">
    <property type="entry name" value="PROTEIN ABCI12, CHLOROPLASTIC"/>
    <property type="match status" value="1"/>
</dbReference>
<feature type="transmembrane region" description="Helical" evidence="5">
    <location>
        <begin position="102"/>
        <end position="125"/>
    </location>
</feature>
<keyword evidence="3 5" id="KW-1133">Transmembrane helix</keyword>